<dbReference type="AlphaFoldDB" id="R0LVB4"/>
<name>R0LVB4_ANAPL</name>
<gene>
    <name evidence="1" type="ORF">Anapl_06031</name>
</gene>
<evidence type="ECO:0000313" key="1">
    <source>
        <dbReference type="EMBL" id="EOB04348.1"/>
    </source>
</evidence>
<evidence type="ECO:0000313" key="2">
    <source>
        <dbReference type="Proteomes" id="UP000296049"/>
    </source>
</evidence>
<proteinExistence type="predicted"/>
<organism evidence="1 2">
    <name type="scientific">Anas platyrhynchos</name>
    <name type="common">Mallard</name>
    <name type="synonym">Anas boschas</name>
    <dbReference type="NCBI Taxonomy" id="8839"/>
    <lineage>
        <taxon>Eukaryota</taxon>
        <taxon>Metazoa</taxon>
        <taxon>Chordata</taxon>
        <taxon>Craniata</taxon>
        <taxon>Vertebrata</taxon>
        <taxon>Euteleostomi</taxon>
        <taxon>Archelosauria</taxon>
        <taxon>Archosauria</taxon>
        <taxon>Dinosauria</taxon>
        <taxon>Saurischia</taxon>
        <taxon>Theropoda</taxon>
        <taxon>Coelurosauria</taxon>
        <taxon>Aves</taxon>
        <taxon>Neognathae</taxon>
        <taxon>Galloanserae</taxon>
        <taxon>Anseriformes</taxon>
        <taxon>Anatidae</taxon>
        <taxon>Anatinae</taxon>
        <taxon>Anas</taxon>
    </lineage>
</organism>
<reference evidence="2" key="1">
    <citation type="journal article" date="2013" name="Nat. Genet.">
        <title>The duck genome and transcriptome provide insight into an avian influenza virus reservoir species.</title>
        <authorList>
            <person name="Huang Y."/>
            <person name="Li Y."/>
            <person name="Burt D.W."/>
            <person name="Chen H."/>
            <person name="Zhang Y."/>
            <person name="Qian W."/>
            <person name="Kim H."/>
            <person name="Gan S."/>
            <person name="Zhao Y."/>
            <person name="Li J."/>
            <person name="Yi K."/>
            <person name="Feng H."/>
            <person name="Zhu P."/>
            <person name="Li B."/>
            <person name="Liu Q."/>
            <person name="Fairley S."/>
            <person name="Magor K.E."/>
            <person name="Du Z."/>
            <person name="Hu X."/>
            <person name="Goodman L."/>
            <person name="Tafer H."/>
            <person name="Vignal A."/>
            <person name="Lee T."/>
            <person name="Kim K.W."/>
            <person name="Sheng Z."/>
            <person name="An Y."/>
            <person name="Searle S."/>
            <person name="Herrero J."/>
            <person name="Groenen M.A."/>
            <person name="Crooijmans R.P."/>
            <person name="Faraut T."/>
            <person name="Cai Q."/>
            <person name="Webster R.G."/>
            <person name="Aldridge J.R."/>
            <person name="Warren W.C."/>
            <person name="Bartschat S."/>
            <person name="Kehr S."/>
            <person name="Marz M."/>
            <person name="Stadler P.F."/>
            <person name="Smith J."/>
            <person name="Kraus R.H."/>
            <person name="Zhao Y."/>
            <person name="Ren L."/>
            <person name="Fei J."/>
            <person name="Morisson M."/>
            <person name="Kaiser P."/>
            <person name="Griffin D.K."/>
            <person name="Rao M."/>
            <person name="Pitel F."/>
            <person name="Wang J."/>
            <person name="Li N."/>
        </authorList>
    </citation>
    <scope>NUCLEOTIDE SEQUENCE [LARGE SCALE GENOMIC DNA]</scope>
</reference>
<accession>R0LVB4</accession>
<dbReference type="Proteomes" id="UP000296049">
    <property type="component" value="Unassembled WGS sequence"/>
</dbReference>
<dbReference type="EMBL" id="KB742799">
    <property type="protein sequence ID" value="EOB04348.1"/>
    <property type="molecule type" value="Genomic_DNA"/>
</dbReference>
<keyword evidence="2" id="KW-1185">Reference proteome</keyword>
<sequence length="107" mass="11953">MLLTVQCVSIPDLFQPGACSLWYRDSGILVDSKHCFPDAGFILFCSSFAKKVGSIEKLNQQLSPQRYSYYVKEPYSQETAQPATASTAFSLVRGHLLTEQQVLSWLA</sequence>
<protein>
    <submittedName>
        <fullName evidence="1">Uncharacterized protein</fullName>
    </submittedName>
</protein>